<dbReference type="Proteomes" id="UP000198656">
    <property type="component" value="Unassembled WGS sequence"/>
</dbReference>
<feature type="transmembrane region" description="Helical" evidence="1">
    <location>
        <begin position="88"/>
        <end position="108"/>
    </location>
</feature>
<reference evidence="3" key="1">
    <citation type="submission" date="2016-10" db="EMBL/GenBank/DDBJ databases">
        <authorList>
            <person name="Varghese N."/>
            <person name="Submissions S."/>
        </authorList>
    </citation>
    <scope>NUCLEOTIDE SEQUENCE [LARGE SCALE GENOMIC DNA]</scope>
    <source>
        <strain evidence="3">DSM 8344</strain>
    </source>
</reference>
<evidence type="ECO:0000313" key="2">
    <source>
        <dbReference type="EMBL" id="SDI06233.1"/>
    </source>
</evidence>
<sequence length="110" mass="12609">MSNFNLVDHLKEMKIGPYDIIALFFFVSIFFFYLLTELSGATEVQSINKNKWTLKSPYFSANYNITLISGFDQIYMIQGVQANSSSLLIYHTSSIQTVVIFIFSIQLLNT</sequence>
<keyword evidence="1" id="KW-0472">Membrane</keyword>
<organism evidence="2 3">
    <name type="scientific">Desulfosporosinus hippei DSM 8344</name>
    <dbReference type="NCBI Taxonomy" id="1121419"/>
    <lineage>
        <taxon>Bacteria</taxon>
        <taxon>Bacillati</taxon>
        <taxon>Bacillota</taxon>
        <taxon>Clostridia</taxon>
        <taxon>Eubacteriales</taxon>
        <taxon>Desulfitobacteriaceae</taxon>
        <taxon>Desulfosporosinus</taxon>
    </lineage>
</organism>
<accession>A0A1G8HHU4</accession>
<dbReference type="AlphaFoldDB" id="A0A1G8HHU4"/>
<feature type="transmembrane region" description="Helical" evidence="1">
    <location>
        <begin position="20"/>
        <end position="36"/>
    </location>
</feature>
<protein>
    <submittedName>
        <fullName evidence="2">Uncharacterized protein</fullName>
    </submittedName>
</protein>
<evidence type="ECO:0000313" key="3">
    <source>
        <dbReference type="Proteomes" id="UP000198656"/>
    </source>
</evidence>
<keyword evidence="3" id="KW-1185">Reference proteome</keyword>
<keyword evidence="1" id="KW-1133">Transmembrane helix</keyword>
<dbReference type="EMBL" id="FNCP01000025">
    <property type="protein sequence ID" value="SDI06233.1"/>
    <property type="molecule type" value="Genomic_DNA"/>
</dbReference>
<evidence type="ECO:0000256" key="1">
    <source>
        <dbReference type="SAM" id="Phobius"/>
    </source>
</evidence>
<feature type="transmembrane region" description="Helical" evidence="1">
    <location>
        <begin position="57"/>
        <end position="76"/>
    </location>
</feature>
<proteinExistence type="predicted"/>
<name>A0A1G8HHU4_9FIRM</name>
<keyword evidence="1" id="KW-0812">Transmembrane</keyword>
<gene>
    <name evidence="2" type="ORF">SAMN05443529_12552</name>
</gene>